<dbReference type="CDD" id="cd07379">
    <property type="entry name" value="MPP_239FB"/>
    <property type="match status" value="1"/>
</dbReference>
<gene>
    <name evidence="4" type="ORF">CCMP2556_LOCUS47208</name>
</gene>
<evidence type="ECO:0000256" key="1">
    <source>
        <dbReference type="SAM" id="MobiDB-lite"/>
    </source>
</evidence>
<dbReference type="Proteomes" id="UP001642484">
    <property type="component" value="Unassembled WGS sequence"/>
</dbReference>
<feature type="region of interest" description="Disordered" evidence="1">
    <location>
        <begin position="637"/>
        <end position="661"/>
    </location>
</feature>
<accession>A0ABP0RI22</accession>
<evidence type="ECO:0000256" key="2">
    <source>
        <dbReference type="SAM" id="Phobius"/>
    </source>
</evidence>
<comment type="caution">
    <text evidence="4">The sequence shown here is derived from an EMBL/GenBank/DDBJ whole genome shotgun (WGS) entry which is preliminary data.</text>
</comment>
<feature type="transmembrane region" description="Helical" evidence="2">
    <location>
        <begin position="182"/>
        <end position="201"/>
    </location>
</feature>
<dbReference type="PANTHER" id="PTHR12905:SF0">
    <property type="entry name" value="CALCINEURIN-LIKE PHOSPHOESTERASE DOMAIN-CONTAINING PROTEIN"/>
    <property type="match status" value="1"/>
</dbReference>
<evidence type="ECO:0000259" key="3">
    <source>
        <dbReference type="Pfam" id="PF00149"/>
    </source>
</evidence>
<keyword evidence="2" id="KW-1133">Transmembrane helix</keyword>
<evidence type="ECO:0000313" key="5">
    <source>
        <dbReference type="Proteomes" id="UP001642484"/>
    </source>
</evidence>
<dbReference type="Gene3D" id="3.60.21.10">
    <property type="match status" value="1"/>
</dbReference>
<keyword evidence="5" id="KW-1185">Reference proteome</keyword>
<dbReference type="SUPFAM" id="SSF56300">
    <property type="entry name" value="Metallo-dependent phosphatases"/>
    <property type="match status" value="1"/>
</dbReference>
<dbReference type="InterPro" id="IPR004843">
    <property type="entry name" value="Calcineurin-like_PHP"/>
</dbReference>
<feature type="domain" description="Calcineurin-like phosphoesterase" evidence="3">
    <location>
        <begin position="444"/>
        <end position="605"/>
    </location>
</feature>
<protein>
    <recommendedName>
        <fullName evidence="3">Calcineurin-like phosphoesterase domain-containing protein</fullName>
    </recommendedName>
</protein>
<feature type="transmembrane region" description="Helical" evidence="2">
    <location>
        <begin position="149"/>
        <end position="170"/>
    </location>
</feature>
<keyword evidence="2" id="KW-0812">Transmembrane</keyword>
<name>A0ABP0RI22_9DINO</name>
<feature type="transmembrane region" description="Helical" evidence="2">
    <location>
        <begin position="56"/>
        <end position="80"/>
    </location>
</feature>
<feature type="transmembrane region" description="Helical" evidence="2">
    <location>
        <begin position="116"/>
        <end position="137"/>
    </location>
</feature>
<dbReference type="Pfam" id="PF00149">
    <property type="entry name" value="Metallophos"/>
    <property type="match status" value="1"/>
</dbReference>
<sequence length="661" mass="74164">MRRTLFEELGLKSKSCRVWDSHVAVGLSCFAFAPSAAAFWAVFLCLVRVEIQEPGILIQMILYPLLGCMYTLVVITSYLADFLFIKREQRSLYGRVDIAFASATFFLSMFDYYLRATFWETMMLVVIALAAFAWSGQSQSFEIWVWRHSLWHVIGGSVALYGALMHLPAADRGSVRRVIEPLQLLLMQSLYGLAICVFLVIRQNLDKKQQDELWSTWAVLDPQVTAKASLHQSVKGARPCKETQRSAWAWPWEWGTATLAAEIRDLLLAAKGDPLEADARQMVEQGIDRLAEARVACPAELLGFSSSPSDGLWRSVFIQGKTPKWEENARLLRPLVQNKVGQAYDAGKGRVTNYGEILGAGLHFVAEGSFTPVDDAGQCPKEFDVKIEQGGLVILGVPLLSTAISGPGLVRVLYIDEDIRIFESPTDSPDRWEEQGLRVIQVRDFTNTGELEQIESFNEWLETYPAEHKVVIAGNHDITLHEEYYKGRGAKRFHPHKSYDCTKAKALLKGCIYLEDASKEVRGYQVYGSPWQPEFCDWAFNLPRGEELRRCWGAIPEDTDILLVHGPPAGHVDRTSRDTRVGCEDLLAAIQDRRVSVVVTGHLHESYGTSADEVTLFVNASTCTSEYNPTRPPIVFDLPPPRELQEATTRAASQRRAARAD</sequence>
<dbReference type="InterPro" id="IPR051693">
    <property type="entry name" value="UPF0046_metallophosphoest"/>
</dbReference>
<feature type="transmembrane region" description="Helical" evidence="2">
    <location>
        <begin position="92"/>
        <end position="110"/>
    </location>
</feature>
<feature type="transmembrane region" description="Helical" evidence="2">
    <location>
        <begin position="21"/>
        <end position="44"/>
    </location>
</feature>
<reference evidence="4 5" key="1">
    <citation type="submission" date="2024-02" db="EMBL/GenBank/DDBJ databases">
        <authorList>
            <person name="Chen Y."/>
            <person name="Shah S."/>
            <person name="Dougan E. K."/>
            <person name="Thang M."/>
            <person name="Chan C."/>
        </authorList>
    </citation>
    <scope>NUCLEOTIDE SEQUENCE [LARGE SCALE GENOMIC DNA]</scope>
</reference>
<organism evidence="4 5">
    <name type="scientific">Durusdinium trenchii</name>
    <dbReference type="NCBI Taxonomy" id="1381693"/>
    <lineage>
        <taxon>Eukaryota</taxon>
        <taxon>Sar</taxon>
        <taxon>Alveolata</taxon>
        <taxon>Dinophyceae</taxon>
        <taxon>Suessiales</taxon>
        <taxon>Symbiodiniaceae</taxon>
        <taxon>Durusdinium</taxon>
    </lineage>
</organism>
<dbReference type="PANTHER" id="PTHR12905">
    <property type="entry name" value="METALLOPHOSPHOESTERASE"/>
    <property type="match status" value="1"/>
</dbReference>
<proteinExistence type="predicted"/>
<dbReference type="EMBL" id="CAXAMN010025995">
    <property type="protein sequence ID" value="CAK9099800.1"/>
    <property type="molecule type" value="Genomic_DNA"/>
</dbReference>
<dbReference type="InterPro" id="IPR029052">
    <property type="entry name" value="Metallo-depent_PP-like"/>
</dbReference>
<keyword evidence="2" id="KW-0472">Membrane</keyword>
<evidence type="ECO:0000313" key="4">
    <source>
        <dbReference type="EMBL" id="CAK9099800.1"/>
    </source>
</evidence>